<evidence type="ECO:0000313" key="3">
    <source>
        <dbReference type="Proteomes" id="UP000076983"/>
    </source>
</evidence>
<dbReference type="InterPro" id="IPR001173">
    <property type="entry name" value="Glyco_trans_2-like"/>
</dbReference>
<dbReference type="EMBL" id="LVLH01000046">
    <property type="protein sequence ID" value="OAB48699.1"/>
    <property type="molecule type" value="Genomic_DNA"/>
</dbReference>
<dbReference type="Proteomes" id="UP000076983">
    <property type="component" value="Unassembled WGS sequence"/>
</dbReference>
<dbReference type="PANTHER" id="PTHR22916:SF71">
    <property type="entry name" value="GLYCOSYL TRANSFERASE"/>
    <property type="match status" value="1"/>
</dbReference>
<accession>A0A168R838</accession>
<dbReference type="AlphaFoldDB" id="A0A168R838"/>
<evidence type="ECO:0000259" key="1">
    <source>
        <dbReference type="Pfam" id="PF00535"/>
    </source>
</evidence>
<sequence length="325" mass="39211">MKKVDLSILIPCHNINKLNFFSLKHIMKLKSKYEIEILVLNDYSNDNTLEILNDLSKKDSRIKVLNLGDYSEKKGIGFNRDFLISQAKGEYFFFIDDDDKLNLKHFNFLLNNFLYKYDLITAKHYCSYAITNKIQMKVFNIPQYKCQTGEYYSRDLIFKNLLFAWGKIVRKNIYLQNKTQNNIFFKQEIYEDLDVVYSWYLYKNIKCFYSNKNLIEYRIRKNSLSTNLNKTYEKFTLAIQTYQNTFNKLKEFGWLNEKEQTQYKFKAITELLIMIYALNCSTKQDLFHEIKIELNKIINETNFQNYIFSTKWTKFFTKLALKKLK</sequence>
<dbReference type="PANTHER" id="PTHR22916">
    <property type="entry name" value="GLYCOSYLTRANSFERASE"/>
    <property type="match status" value="1"/>
</dbReference>
<dbReference type="STRING" id="29557.MGALLINA_05450"/>
<reference evidence="2 3" key="1">
    <citation type="submission" date="2016-03" db="EMBL/GenBank/DDBJ databases">
        <title>Genome sequence of Mycoplasma gallinarum strain Mgn_IPT.</title>
        <authorList>
            <person name="Yacoub E."/>
            <person name="Sirand-Pugnet P."/>
            <person name="Barre A."/>
            <person name="Maurier F."/>
            <person name="Blanchard A."/>
            <person name="Ben Abdelmoumen B.M."/>
        </authorList>
    </citation>
    <scope>NUCLEOTIDE SEQUENCE [LARGE SCALE GENOMIC DNA]</scope>
    <source>
        <strain evidence="2 3">Mgn_IPT</strain>
    </source>
</reference>
<dbReference type="GO" id="GO:0016740">
    <property type="term" value="F:transferase activity"/>
    <property type="evidence" value="ECO:0007669"/>
    <property type="project" value="UniProtKB-KW"/>
</dbReference>
<dbReference type="PATRIC" id="fig|29557.3.peg.551"/>
<name>A0A168R838_9BACT</name>
<keyword evidence="3" id="KW-1185">Reference proteome</keyword>
<dbReference type="InterPro" id="IPR029044">
    <property type="entry name" value="Nucleotide-diphossugar_trans"/>
</dbReference>
<dbReference type="Pfam" id="PF00535">
    <property type="entry name" value="Glycos_transf_2"/>
    <property type="match status" value="1"/>
</dbReference>
<dbReference type="SUPFAM" id="SSF53448">
    <property type="entry name" value="Nucleotide-diphospho-sugar transferases"/>
    <property type="match status" value="1"/>
</dbReference>
<comment type="caution">
    <text evidence="2">The sequence shown here is derived from an EMBL/GenBank/DDBJ whole genome shotgun (WGS) entry which is preliminary data.</text>
</comment>
<feature type="domain" description="Glycosyltransferase 2-like" evidence="1">
    <location>
        <begin position="7"/>
        <end position="137"/>
    </location>
</feature>
<protein>
    <submittedName>
        <fullName evidence="2">Putative glycosyltransferase</fullName>
    </submittedName>
</protein>
<organism evidence="2 3">
    <name type="scientific">Mycoplasmopsis gallinarum</name>
    <dbReference type="NCBI Taxonomy" id="29557"/>
    <lineage>
        <taxon>Bacteria</taxon>
        <taxon>Bacillati</taxon>
        <taxon>Mycoplasmatota</taxon>
        <taxon>Mycoplasmoidales</taxon>
        <taxon>Metamycoplasmataceae</taxon>
        <taxon>Mycoplasmopsis</taxon>
    </lineage>
</organism>
<dbReference type="RefSeq" id="WP_063626312.1">
    <property type="nucleotide sequence ID" value="NZ_LVLH01000046.1"/>
</dbReference>
<evidence type="ECO:0000313" key="2">
    <source>
        <dbReference type="EMBL" id="OAB48699.1"/>
    </source>
</evidence>
<dbReference type="Gene3D" id="3.90.550.10">
    <property type="entry name" value="Spore Coat Polysaccharide Biosynthesis Protein SpsA, Chain A"/>
    <property type="match status" value="1"/>
</dbReference>
<dbReference type="CDD" id="cd00761">
    <property type="entry name" value="Glyco_tranf_GTA_type"/>
    <property type="match status" value="1"/>
</dbReference>
<gene>
    <name evidence="2" type="ORF">MGALLINA_05450</name>
</gene>
<proteinExistence type="predicted"/>
<keyword evidence="2" id="KW-0808">Transferase</keyword>
<dbReference type="OrthoDB" id="395688at2"/>